<keyword evidence="3" id="KW-1185">Reference proteome</keyword>
<keyword evidence="1" id="KW-0472">Membrane</keyword>
<feature type="transmembrane region" description="Helical" evidence="1">
    <location>
        <begin position="75"/>
        <end position="96"/>
    </location>
</feature>
<keyword evidence="1" id="KW-0812">Transmembrane</keyword>
<gene>
    <name evidence="2" type="ORF">HGK34_01440</name>
</gene>
<protein>
    <submittedName>
        <fullName evidence="2">Uncharacterized protein</fullName>
    </submittedName>
</protein>
<keyword evidence="1" id="KW-1133">Transmembrane helix</keyword>
<evidence type="ECO:0000313" key="3">
    <source>
        <dbReference type="Proteomes" id="UP000675409"/>
    </source>
</evidence>
<evidence type="ECO:0000313" key="2">
    <source>
        <dbReference type="EMBL" id="MBL0884956.1"/>
    </source>
</evidence>
<proteinExistence type="predicted"/>
<dbReference type="Proteomes" id="UP000675409">
    <property type="component" value="Unassembled WGS sequence"/>
</dbReference>
<organism evidence="2 3">
    <name type="scientific">Myceligenerans indicum</name>
    <dbReference type="NCBI Taxonomy" id="2593663"/>
    <lineage>
        <taxon>Bacteria</taxon>
        <taxon>Bacillati</taxon>
        <taxon>Actinomycetota</taxon>
        <taxon>Actinomycetes</taxon>
        <taxon>Micrococcales</taxon>
        <taxon>Promicromonosporaceae</taxon>
        <taxon>Myceligenerans</taxon>
    </lineage>
</organism>
<sequence length="102" mass="10835">MTADQSAPARATAGRTKGILATLGIALMLIGASQDLPWKTYKLGILPPGLWHVLEHRGYNGPVGENFAAAIGRGLIWTVGFIMVSGVALAAVRRLLRDADRI</sequence>
<dbReference type="EMBL" id="JABBYC010000001">
    <property type="protein sequence ID" value="MBL0884956.1"/>
    <property type="molecule type" value="Genomic_DNA"/>
</dbReference>
<reference evidence="2 3" key="1">
    <citation type="journal article" date="2021" name="Arch. Microbiol.">
        <title>Myceligenerans indicum sp. nov., an actinobacterium isolated from mangrove sediment of Sundarbans, India.</title>
        <authorList>
            <person name="Asha K."/>
            <person name="Bhadury P."/>
        </authorList>
    </citation>
    <scope>NUCLEOTIDE SEQUENCE [LARGE SCALE GENOMIC DNA]</scope>
    <source>
        <strain evidence="2 3">I2</strain>
    </source>
</reference>
<dbReference type="RefSeq" id="WP_201844754.1">
    <property type="nucleotide sequence ID" value="NZ_JABBYC010000001.1"/>
</dbReference>
<name>A0ABS1LFE6_9MICO</name>
<comment type="caution">
    <text evidence="2">The sequence shown here is derived from an EMBL/GenBank/DDBJ whole genome shotgun (WGS) entry which is preliminary data.</text>
</comment>
<evidence type="ECO:0000256" key="1">
    <source>
        <dbReference type="SAM" id="Phobius"/>
    </source>
</evidence>
<accession>A0ABS1LFE6</accession>